<dbReference type="STRING" id="1324957.K933_07172"/>
<dbReference type="GO" id="GO:0004077">
    <property type="term" value="F:biotin--[biotin carboxyl-carrier protein] ligase activity"/>
    <property type="evidence" value="ECO:0007669"/>
    <property type="project" value="InterPro"/>
</dbReference>
<feature type="compositionally biased region" description="Acidic residues" evidence="4">
    <location>
        <begin position="1"/>
        <end position="14"/>
    </location>
</feature>
<dbReference type="EMBL" id="ASGZ01000023">
    <property type="protein sequence ID" value="ESP88858.1"/>
    <property type="molecule type" value="Genomic_DNA"/>
</dbReference>
<dbReference type="GO" id="GO:0006355">
    <property type="term" value="P:regulation of DNA-templated transcription"/>
    <property type="evidence" value="ECO:0007669"/>
    <property type="project" value="InterPro"/>
</dbReference>
<feature type="domain" description="BPL/LPL catalytic" evidence="5">
    <location>
        <begin position="93"/>
        <end position="277"/>
    </location>
</feature>
<name>V4HFK6_9EURY</name>
<keyword evidence="7" id="KW-1185">Reference proteome</keyword>
<dbReference type="CDD" id="cd00090">
    <property type="entry name" value="HTH_ARSR"/>
    <property type="match status" value="1"/>
</dbReference>
<dbReference type="PANTHER" id="PTHR12835:SF5">
    <property type="entry name" value="BIOTIN--PROTEIN LIGASE"/>
    <property type="match status" value="1"/>
</dbReference>
<dbReference type="PATRIC" id="fig|1324957.4.peg.1450"/>
<dbReference type="PANTHER" id="PTHR12835">
    <property type="entry name" value="BIOTIN PROTEIN LIGASE"/>
    <property type="match status" value="1"/>
</dbReference>
<evidence type="ECO:0000313" key="6">
    <source>
        <dbReference type="EMBL" id="ESP88858.1"/>
    </source>
</evidence>
<sequence length="338" mass="34845">MPPTETDSDADSDPDSGSGSDAGIDGDADPGLPDTRCALLSALADGPVGGPALADRLGVSRAAVWKQVEALRDAGFDVESGDDGYAVTGVPAYNAEALAFGLDAPFAVEYHDALGSTNDRARALAAAGAPETVVVAGEQTAARGRLDREWAAPSGGAWFSVLARPDDPPAHAPAFTLATAVAVTRACREAGVDARIKWPNDVLVGERKLCGILTEMAGEADRVSWLVVGVGLNANVAAADLPEGATSLRAELGSAVDRRLLVQRVLEAFDDLRGDLTAVVPAWREHADTLGRRVRVETPGGVVTGEAVGVEFPGALVVRTDDGEVRVTAGDCEHLRPA</sequence>
<dbReference type="Proteomes" id="UP000017840">
    <property type="component" value="Unassembled WGS sequence"/>
</dbReference>
<gene>
    <name evidence="6" type="ORF">K933_07172</name>
</gene>
<dbReference type="AlphaFoldDB" id="V4HFK6"/>
<evidence type="ECO:0000256" key="3">
    <source>
        <dbReference type="ARBA" id="ARBA00022840"/>
    </source>
</evidence>
<dbReference type="InterPro" id="IPR030855">
    <property type="entry name" value="Bifunct_BirA"/>
</dbReference>
<evidence type="ECO:0000256" key="2">
    <source>
        <dbReference type="ARBA" id="ARBA00022741"/>
    </source>
</evidence>
<dbReference type="InterPro" id="IPR013196">
    <property type="entry name" value="HTH_11"/>
</dbReference>
<dbReference type="PROSITE" id="PS51733">
    <property type="entry name" value="BPL_LPL_CATALYTIC"/>
    <property type="match status" value="1"/>
</dbReference>
<reference evidence="6 7" key="1">
    <citation type="journal article" date="2013" name="Genome Announc.">
        <title>Draft Genome Sequence of 'Candidatus Halobonum tyrrellensis' Strain G22, Isolated from the Hypersaline Waters of Lake Tyrrell, Australia.</title>
        <authorList>
            <person name="Ugalde J.A."/>
            <person name="Narasingarao P."/>
            <person name="Kuo S."/>
            <person name="Podell S."/>
            <person name="Allen E.E."/>
        </authorList>
    </citation>
    <scope>NUCLEOTIDE SEQUENCE [LARGE SCALE GENOMIC DNA]</scope>
    <source>
        <strain evidence="6 7">G22</strain>
    </source>
</reference>
<proteinExistence type="inferred from homology"/>
<dbReference type="Gene3D" id="1.10.10.10">
    <property type="entry name" value="Winged helix-like DNA-binding domain superfamily/Winged helix DNA-binding domain"/>
    <property type="match status" value="1"/>
</dbReference>
<protein>
    <submittedName>
        <fullName evidence="6">Biotin--acetyl-CoA-carboxylase ligase</fullName>
    </submittedName>
</protein>
<organism evidence="6 7">
    <name type="scientific">Candidatus Halobonum tyrrellensis G22</name>
    <dbReference type="NCBI Taxonomy" id="1324957"/>
    <lineage>
        <taxon>Archaea</taxon>
        <taxon>Methanobacteriati</taxon>
        <taxon>Methanobacteriota</taxon>
        <taxon>Stenosarchaea group</taxon>
        <taxon>Halobacteria</taxon>
        <taxon>Halobacteriales</taxon>
        <taxon>Haloferacaceae</taxon>
        <taxon>Candidatus Halobonum</taxon>
    </lineage>
</organism>
<dbReference type="SUPFAM" id="SSF50037">
    <property type="entry name" value="C-terminal domain of transcriptional repressors"/>
    <property type="match status" value="1"/>
</dbReference>
<evidence type="ECO:0000313" key="7">
    <source>
        <dbReference type="Proteomes" id="UP000017840"/>
    </source>
</evidence>
<evidence type="ECO:0000256" key="4">
    <source>
        <dbReference type="SAM" id="MobiDB-lite"/>
    </source>
</evidence>
<dbReference type="NCBIfam" id="TIGR00121">
    <property type="entry name" value="birA_ligase"/>
    <property type="match status" value="1"/>
</dbReference>
<dbReference type="Gene3D" id="3.30.930.10">
    <property type="entry name" value="Bira Bifunctional Protein, Domain 2"/>
    <property type="match status" value="1"/>
</dbReference>
<dbReference type="GO" id="GO:0005524">
    <property type="term" value="F:ATP binding"/>
    <property type="evidence" value="ECO:0007669"/>
    <property type="project" value="UniProtKB-KW"/>
</dbReference>
<dbReference type="InterPro" id="IPR036390">
    <property type="entry name" value="WH_DNA-bd_sf"/>
</dbReference>
<dbReference type="Pfam" id="PF03099">
    <property type="entry name" value="BPL_LplA_LipB"/>
    <property type="match status" value="1"/>
</dbReference>
<dbReference type="InterPro" id="IPR008988">
    <property type="entry name" value="Transcriptional_repressor_C"/>
</dbReference>
<feature type="compositionally biased region" description="Low complexity" evidence="4">
    <location>
        <begin position="15"/>
        <end position="31"/>
    </location>
</feature>
<dbReference type="Pfam" id="PF08279">
    <property type="entry name" value="HTH_11"/>
    <property type="match status" value="1"/>
</dbReference>
<dbReference type="Gene3D" id="2.30.30.100">
    <property type="match status" value="1"/>
</dbReference>
<dbReference type="SUPFAM" id="SSF46785">
    <property type="entry name" value="Winged helix' DNA-binding domain"/>
    <property type="match status" value="1"/>
</dbReference>
<keyword evidence="2" id="KW-0547">Nucleotide-binding</keyword>
<dbReference type="SUPFAM" id="SSF55681">
    <property type="entry name" value="Class II aaRS and biotin synthetases"/>
    <property type="match status" value="1"/>
</dbReference>
<dbReference type="InterPro" id="IPR011991">
    <property type="entry name" value="ArsR-like_HTH"/>
</dbReference>
<feature type="region of interest" description="Disordered" evidence="4">
    <location>
        <begin position="1"/>
        <end position="31"/>
    </location>
</feature>
<keyword evidence="3" id="KW-0067">ATP-binding</keyword>
<dbReference type="InterPro" id="IPR003142">
    <property type="entry name" value="BPL_C"/>
</dbReference>
<dbReference type="InterPro" id="IPR004408">
    <property type="entry name" value="Biotin_CoA_COase_ligase"/>
</dbReference>
<dbReference type="CDD" id="cd16442">
    <property type="entry name" value="BPL"/>
    <property type="match status" value="1"/>
</dbReference>
<evidence type="ECO:0000259" key="5">
    <source>
        <dbReference type="PROSITE" id="PS51733"/>
    </source>
</evidence>
<evidence type="ECO:0000256" key="1">
    <source>
        <dbReference type="ARBA" id="ARBA00022598"/>
    </source>
</evidence>
<dbReference type="Pfam" id="PF02237">
    <property type="entry name" value="BPL_C"/>
    <property type="match status" value="1"/>
</dbReference>
<keyword evidence="1 6" id="KW-0436">Ligase</keyword>
<dbReference type="GO" id="GO:0005737">
    <property type="term" value="C:cytoplasm"/>
    <property type="evidence" value="ECO:0007669"/>
    <property type="project" value="TreeGrafter"/>
</dbReference>
<dbReference type="HAMAP" id="MF_00978">
    <property type="entry name" value="Bifunct_BirA"/>
    <property type="match status" value="1"/>
</dbReference>
<dbReference type="InterPro" id="IPR004143">
    <property type="entry name" value="BPL_LPL_catalytic"/>
</dbReference>
<accession>V4HFK6</accession>
<dbReference type="eggNOG" id="arCOG01940">
    <property type="taxonomic scope" value="Archaea"/>
</dbReference>
<comment type="caution">
    <text evidence="6">The sequence shown here is derived from an EMBL/GenBank/DDBJ whole genome shotgun (WGS) entry which is preliminary data.</text>
</comment>
<dbReference type="InterPro" id="IPR036388">
    <property type="entry name" value="WH-like_DNA-bd_sf"/>
</dbReference>
<dbReference type="InterPro" id="IPR045864">
    <property type="entry name" value="aa-tRNA-synth_II/BPL/LPL"/>
</dbReference>